<evidence type="ECO:0000313" key="7">
    <source>
        <dbReference type="EMBL" id="KAJ5219177.1"/>
    </source>
</evidence>
<reference evidence="7" key="2">
    <citation type="journal article" date="2023" name="IMA Fungus">
        <title>Comparative genomic study of the Penicillium genus elucidates a diverse pangenome and 15 lateral gene transfer events.</title>
        <authorList>
            <person name="Petersen C."/>
            <person name="Sorensen T."/>
            <person name="Nielsen M.R."/>
            <person name="Sondergaard T.E."/>
            <person name="Sorensen J.L."/>
            <person name="Fitzpatrick D.A."/>
            <person name="Frisvad J.C."/>
            <person name="Nielsen K.L."/>
        </authorList>
    </citation>
    <scope>NUCLEOTIDE SEQUENCE</scope>
    <source>
        <strain evidence="7">IBT 15544</strain>
    </source>
</reference>
<comment type="subcellular location">
    <subcellularLocation>
        <location evidence="1">Nucleus</location>
    </subcellularLocation>
</comment>
<dbReference type="InterPro" id="IPR015943">
    <property type="entry name" value="WD40/YVTN_repeat-like_dom_sf"/>
</dbReference>
<reference evidence="7" key="1">
    <citation type="submission" date="2022-12" db="EMBL/GenBank/DDBJ databases">
        <authorList>
            <person name="Petersen C."/>
        </authorList>
    </citation>
    <scope>NUCLEOTIDE SEQUENCE</scope>
    <source>
        <strain evidence="7">IBT 15544</strain>
    </source>
</reference>
<sequence>MNRQIPEGRPGTSPESQRPEEITGLLGVFTQTLLPSPVIQWILPARLRNKNHNDVVFVGQRRIQIKEASVGGYLEDVLEKPDFTGSIVGAKVLNVSTHLSWGSQLQTQDPSARHYITPEVLDTLPSQILVLSLDMKQLVFLCCSPSSPNEFITFRRPLPVDVNLPEKFGKHIAVDPKSRAIAISASNNYFGLLRLKKSREIQLQLAQGRLDPIQKETFYRCEGIIMFMEFLYPKSVEDKKIILLIILAKKGATYGSVYEWQEDQDPTTSPPQHSEFKLLRPDRMPTMIVPLTKESSFLVTTTTGMAVYSLKNYVRPTRYPLIAPNTEVSEAPLWTRWARPARNWLYSQKYDGLYLCREDGWIYLLEFSNEGELELTTSLGQLHCNVDLAFDALDMGHEGGDFILAAGSMGDGGLYKLEARDQPKCEQRFLNWAPITDAVMIRSDAKRAPHQQVSRDRLFVCSASSSSHGALHELRYGIEAQIGFAVPLEHLAGIRNLWAISDDINGGVYVLITDPMFTLLLYLDPAEGIDALDENETGLDTAQTLAAGSTSEGVLVQVTENATHLFVPRNLSLNTRFPHEPGTSILAVDVDGPNSSLVTAVRQDVGLSLYFSNVIVKDDGVRLNVGPPLKIDFEPICVSLERFGDMTFVFVGCGSGTLRVFRVENGVITYFCKATVNVGDSDEISRAIDSLAAIRVTLNGTLHAFLLCGLRSGILVPFEVDFEGSSLINLVQQEPKRIGTTSVWVQSKDAFALLVCGDDLWRVSYPLDGLPWGCILQRVWITDQNNPAYFPIKLHGCGLLNPQTTASGSPSGPLFCFADRQLLVCALDKDPKMVPRRIGLPGTATRLTYSEHLQNLLVSYSISEIEDPLAPNHITTRSYLECVDPDSQHAVVHRGESDSMLPKNPQSSQGETISSILDWVFEKNGQKYHLIVLGTSLPALDPRGPLMGRVIILHANRDPSDPSRVNFTTRHVQTVSGPVRAIAPFRDSLIIGAGNMLFPVTSRSAETRWTRDTAKKLPSVAVAITVYGPFIFVTTARHGFMIFEAVDGTLKTREWDRVQRDGVCHYICPGSTPLAFMGSRGGSVRVSKLGRDPDTWGPVSHPAEIRLSDTIIRFVLDSMNELTPTTPWQRGSSMFGFALNGAVYRFSLLRKNELQLLWLLQNMCLKDPVICPSALGRERRLNPLWREPRGDNCHIDGDILARLAQRDPEYLEQMIMKLDAGRETEFFGPHIRELATEVLGESWNYVRYIIHWLRTLLQVQI</sequence>
<evidence type="ECO:0000256" key="2">
    <source>
        <dbReference type="ARBA" id="ARBA00022664"/>
    </source>
</evidence>
<dbReference type="InterPro" id="IPR004871">
    <property type="entry name" value="RSE1/DDB1/CPSF1_C"/>
</dbReference>
<dbReference type="GeneID" id="83175639"/>
<evidence type="ECO:0000259" key="6">
    <source>
        <dbReference type="Pfam" id="PF23726"/>
    </source>
</evidence>
<proteinExistence type="predicted"/>
<evidence type="ECO:0000256" key="1">
    <source>
        <dbReference type="ARBA" id="ARBA00004123"/>
    </source>
</evidence>
<evidence type="ECO:0000313" key="8">
    <source>
        <dbReference type="Proteomes" id="UP001150904"/>
    </source>
</evidence>
<dbReference type="GO" id="GO:0006397">
    <property type="term" value="P:mRNA processing"/>
    <property type="evidence" value="ECO:0007669"/>
    <property type="project" value="UniProtKB-KW"/>
</dbReference>
<organism evidence="7 8">
    <name type="scientific">Penicillium cinerascens</name>
    <dbReference type="NCBI Taxonomy" id="70096"/>
    <lineage>
        <taxon>Eukaryota</taxon>
        <taxon>Fungi</taxon>
        <taxon>Dikarya</taxon>
        <taxon>Ascomycota</taxon>
        <taxon>Pezizomycotina</taxon>
        <taxon>Eurotiomycetes</taxon>
        <taxon>Eurotiomycetidae</taxon>
        <taxon>Eurotiales</taxon>
        <taxon>Aspergillaceae</taxon>
        <taxon>Penicillium</taxon>
    </lineage>
</organism>
<feature type="domain" description="RSE1/DDB1/CPSF1 C-terminal" evidence="4">
    <location>
        <begin position="910"/>
        <end position="1202"/>
    </location>
</feature>
<keyword evidence="8" id="KW-1185">Reference proteome</keyword>
<accession>A0A9W9NFV1</accession>
<dbReference type="OrthoDB" id="20774at2759"/>
<dbReference type="RefSeq" id="XP_058313750.1">
    <property type="nucleotide sequence ID" value="XM_058448339.1"/>
</dbReference>
<name>A0A9W9NFV1_9EURO</name>
<dbReference type="Gene3D" id="2.130.10.10">
    <property type="entry name" value="YVTN repeat-like/Quinoprotein amine dehydrogenase"/>
    <property type="match status" value="2"/>
</dbReference>
<dbReference type="PANTHER" id="PTHR10644">
    <property type="entry name" value="DNA REPAIR/RNA PROCESSING CPSF FAMILY"/>
    <property type="match status" value="1"/>
</dbReference>
<dbReference type="EMBL" id="JAPQKR010000004">
    <property type="protein sequence ID" value="KAJ5219177.1"/>
    <property type="molecule type" value="Genomic_DNA"/>
</dbReference>
<feature type="domain" description="RSE1/DDB1/CPSF1 first beta-propeller" evidence="5">
    <location>
        <begin position="38"/>
        <end position="429"/>
    </location>
</feature>
<evidence type="ECO:0000259" key="4">
    <source>
        <dbReference type="Pfam" id="PF03178"/>
    </source>
</evidence>
<dbReference type="Pfam" id="PF03178">
    <property type="entry name" value="CPSF_A"/>
    <property type="match status" value="1"/>
</dbReference>
<dbReference type="InterPro" id="IPR058543">
    <property type="entry name" value="Beta-prop_RSE1/DDB1/CPSF1_2nd"/>
</dbReference>
<gene>
    <name evidence="7" type="ORF">N7498_001276</name>
</gene>
<comment type="caution">
    <text evidence="7">The sequence shown here is derived from an EMBL/GenBank/DDBJ whole genome shotgun (WGS) entry which is preliminary data.</text>
</comment>
<keyword evidence="2" id="KW-0507">mRNA processing</keyword>
<protein>
    <recommendedName>
        <fullName evidence="9">Cleavage/polyadenylation specificity factor A subunit N-terminal domain-containing protein</fullName>
    </recommendedName>
</protein>
<keyword evidence="3" id="KW-0539">Nucleus</keyword>
<dbReference type="AlphaFoldDB" id="A0A9W9NFV1"/>
<evidence type="ECO:0000256" key="3">
    <source>
        <dbReference type="ARBA" id="ARBA00023242"/>
    </source>
</evidence>
<dbReference type="InterPro" id="IPR050358">
    <property type="entry name" value="RSE1/DDB1/CFT1"/>
</dbReference>
<dbReference type="InterPro" id="IPR018846">
    <property type="entry name" value="Beta-prop_RSE1/DDB1/CPSF1_1st"/>
</dbReference>
<evidence type="ECO:0008006" key="9">
    <source>
        <dbReference type="Google" id="ProtNLM"/>
    </source>
</evidence>
<dbReference type="Proteomes" id="UP001150904">
    <property type="component" value="Unassembled WGS sequence"/>
</dbReference>
<evidence type="ECO:0000259" key="5">
    <source>
        <dbReference type="Pfam" id="PF10433"/>
    </source>
</evidence>
<feature type="domain" description="RSE1/DDB1/CPSF1 second beta-propeller" evidence="6">
    <location>
        <begin position="491"/>
        <end position="727"/>
    </location>
</feature>
<dbReference type="SUPFAM" id="SSF69322">
    <property type="entry name" value="Tricorn protease domain 2"/>
    <property type="match status" value="1"/>
</dbReference>
<dbReference type="Pfam" id="PF10433">
    <property type="entry name" value="Beta-prop_RSE1_1st"/>
    <property type="match status" value="1"/>
</dbReference>
<dbReference type="Pfam" id="PF23726">
    <property type="entry name" value="Beta-prop_RSE1_2nd"/>
    <property type="match status" value="1"/>
</dbReference>